<dbReference type="eggNOG" id="COG1663">
    <property type="taxonomic scope" value="Bacteria"/>
</dbReference>
<dbReference type="AlphaFoldDB" id="E3HZ08"/>
<keyword evidence="14" id="KW-0812">Transmembrane</keyword>
<keyword evidence="11 13" id="KW-0443">Lipid metabolism</keyword>
<keyword evidence="5 13" id="KW-0444">Lipid biosynthesis</keyword>
<evidence type="ECO:0000256" key="11">
    <source>
        <dbReference type="ARBA" id="ARBA00023098"/>
    </source>
</evidence>
<dbReference type="Proteomes" id="UP000001399">
    <property type="component" value="Chromosome"/>
</dbReference>
<dbReference type="OrthoDB" id="9766423at2"/>
<keyword evidence="6 13" id="KW-0441">Lipid A biosynthesis</keyword>
<evidence type="ECO:0000256" key="8">
    <source>
        <dbReference type="ARBA" id="ARBA00022741"/>
    </source>
</evidence>
<evidence type="ECO:0000256" key="12">
    <source>
        <dbReference type="ARBA" id="ARBA00029757"/>
    </source>
</evidence>
<dbReference type="InterPro" id="IPR003758">
    <property type="entry name" value="LpxK"/>
</dbReference>
<feature type="transmembrane region" description="Helical" evidence="14">
    <location>
        <begin position="12"/>
        <end position="31"/>
    </location>
</feature>
<comment type="similarity">
    <text evidence="13">Belongs to the LpxK family.</text>
</comment>
<comment type="pathway">
    <text evidence="2 13">Glycolipid biosynthesis; lipid IV(A) biosynthesis; lipid IV(A) from (3R)-3-hydroxytetradecanoyl-[acyl-carrier-protein] and UDP-N-acetyl-alpha-D-glucosamine: step 6/6.</text>
</comment>
<evidence type="ECO:0000256" key="7">
    <source>
        <dbReference type="ARBA" id="ARBA00022679"/>
    </source>
</evidence>
<evidence type="ECO:0000313" key="16">
    <source>
        <dbReference type="Proteomes" id="UP000001399"/>
    </source>
</evidence>
<feature type="binding site" evidence="13">
    <location>
        <begin position="55"/>
        <end position="62"/>
    </location>
    <ligand>
        <name>ATP</name>
        <dbReference type="ChEBI" id="CHEBI:30616"/>
    </ligand>
</feature>
<keyword evidence="9 13" id="KW-0418">Kinase</keyword>
<dbReference type="EMBL" id="CP002292">
    <property type="protein sequence ID" value="ADP70983.1"/>
    <property type="molecule type" value="Genomic_DNA"/>
</dbReference>
<dbReference type="STRING" id="648757.Rvan_1736"/>
<evidence type="ECO:0000256" key="2">
    <source>
        <dbReference type="ARBA" id="ARBA00004870"/>
    </source>
</evidence>
<keyword evidence="14" id="KW-0472">Membrane</keyword>
<accession>E3HZ08</accession>
<evidence type="ECO:0000256" key="6">
    <source>
        <dbReference type="ARBA" id="ARBA00022556"/>
    </source>
</evidence>
<dbReference type="GO" id="GO:0009245">
    <property type="term" value="P:lipid A biosynthetic process"/>
    <property type="evidence" value="ECO:0007669"/>
    <property type="project" value="UniProtKB-UniRule"/>
</dbReference>
<dbReference type="GO" id="GO:0005886">
    <property type="term" value="C:plasma membrane"/>
    <property type="evidence" value="ECO:0007669"/>
    <property type="project" value="TreeGrafter"/>
</dbReference>
<dbReference type="PANTHER" id="PTHR42724">
    <property type="entry name" value="TETRAACYLDISACCHARIDE 4'-KINASE"/>
    <property type="match status" value="1"/>
</dbReference>
<keyword evidence="10 13" id="KW-0067">ATP-binding</keyword>
<evidence type="ECO:0000256" key="5">
    <source>
        <dbReference type="ARBA" id="ARBA00022516"/>
    </source>
</evidence>
<dbReference type="SUPFAM" id="SSF52540">
    <property type="entry name" value="P-loop containing nucleoside triphosphate hydrolases"/>
    <property type="match status" value="1"/>
</dbReference>
<evidence type="ECO:0000256" key="10">
    <source>
        <dbReference type="ARBA" id="ARBA00022840"/>
    </source>
</evidence>
<dbReference type="RefSeq" id="WP_013419379.1">
    <property type="nucleotide sequence ID" value="NC_014664.1"/>
</dbReference>
<evidence type="ECO:0000256" key="3">
    <source>
        <dbReference type="ARBA" id="ARBA00012071"/>
    </source>
</evidence>
<sequence length="403" mass="42278">MRLEPPRWWYGGGTPLAAWVLWPVSAVYGAIAERRFRKAEPYRSTLPVICVGNFTMGGAGKTPVALKLAALLRGIGRQPAFLTRGYGGCERGPYLIDGDADGAQRVGDEPLLLVRAAPTVLSRDRRAGARFIEGMGAGPSEPLAEGASVAHASLPTEHDGPAALEAANIHEEILASMPRAGARSAIPAHAAHDSAAPDIIIMDDGFQNPSLVKDFCLVVVDGGVGIGNARVFPMGPLRAPLDAQLSRADAVVVLGGAAVSAFPGEDELNHAGVPVFRAEIVLLIDDALRGLPVLAFCGIGRPGKFFDTLSGAGIVVAEARAFPDHHPFTEADARGLLARARALDARLVTTEKDRARLRGGPGALAELYEAAEALPIDVRFKVEDEAALLAAIARSTRAVASKR</sequence>
<dbReference type="HAMAP" id="MF_00409">
    <property type="entry name" value="LpxK"/>
    <property type="match status" value="1"/>
</dbReference>
<keyword evidence="8 13" id="KW-0547">Nucleotide-binding</keyword>
<keyword evidence="7 13" id="KW-0808">Transferase</keyword>
<evidence type="ECO:0000256" key="1">
    <source>
        <dbReference type="ARBA" id="ARBA00002274"/>
    </source>
</evidence>
<dbReference type="GO" id="GO:0005524">
    <property type="term" value="F:ATP binding"/>
    <property type="evidence" value="ECO:0007669"/>
    <property type="project" value="UniProtKB-UniRule"/>
</dbReference>
<evidence type="ECO:0000256" key="4">
    <source>
        <dbReference type="ARBA" id="ARBA00016436"/>
    </source>
</evidence>
<organism evidence="15 16">
    <name type="scientific">Rhodomicrobium vannielii (strain ATCC 17100 / DSM 162 / LMG 4299 / NCIMB 10020 / ATH 3.1.1)</name>
    <dbReference type="NCBI Taxonomy" id="648757"/>
    <lineage>
        <taxon>Bacteria</taxon>
        <taxon>Pseudomonadati</taxon>
        <taxon>Pseudomonadota</taxon>
        <taxon>Alphaproteobacteria</taxon>
        <taxon>Hyphomicrobiales</taxon>
        <taxon>Hyphomicrobiaceae</taxon>
        <taxon>Rhodomicrobium</taxon>
    </lineage>
</organism>
<protein>
    <recommendedName>
        <fullName evidence="4 13">Tetraacyldisaccharide 4'-kinase</fullName>
        <ecNumber evidence="3 13">2.7.1.130</ecNumber>
    </recommendedName>
    <alternativeName>
        <fullName evidence="12 13">Lipid A 4'-kinase</fullName>
    </alternativeName>
</protein>
<evidence type="ECO:0000313" key="15">
    <source>
        <dbReference type="EMBL" id="ADP70983.1"/>
    </source>
</evidence>
<dbReference type="UniPathway" id="UPA00359">
    <property type="reaction ID" value="UER00482"/>
</dbReference>
<evidence type="ECO:0000256" key="14">
    <source>
        <dbReference type="SAM" id="Phobius"/>
    </source>
</evidence>
<dbReference type="EC" id="2.7.1.130" evidence="3 13"/>
<dbReference type="Pfam" id="PF02606">
    <property type="entry name" value="LpxK"/>
    <property type="match status" value="2"/>
</dbReference>
<keyword evidence="14" id="KW-1133">Transmembrane helix</keyword>
<evidence type="ECO:0000256" key="9">
    <source>
        <dbReference type="ARBA" id="ARBA00022777"/>
    </source>
</evidence>
<reference evidence="16" key="1">
    <citation type="journal article" date="2011" name="J. Bacteriol.">
        <title>Genome sequences of eight morphologically diverse alphaproteobacteria.</title>
        <authorList>
            <consortium name="US DOE Joint Genome Institute"/>
            <person name="Brown P.J."/>
            <person name="Kysela D.T."/>
            <person name="Buechlein A."/>
            <person name="Hemmerich C."/>
            <person name="Brun Y.V."/>
        </authorList>
    </citation>
    <scope>NUCLEOTIDE SEQUENCE [LARGE SCALE GENOMIC DNA]</scope>
    <source>
        <strain evidence="16">ATCC 17100 / ATH 3.1.1 / DSM 162 / LMG 4299</strain>
    </source>
</reference>
<comment type="function">
    <text evidence="1 13">Transfers the gamma-phosphate of ATP to the 4'-position of a tetraacyldisaccharide 1-phosphate intermediate (termed DS-1-P) to form tetraacyldisaccharide 1,4'-bis-phosphate (lipid IVA).</text>
</comment>
<dbReference type="PANTHER" id="PTHR42724:SF1">
    <property type="entry name" value="TETRAACYLDISACCHARIDE 4'-KINASE, MITOCHONDRIAL-RELATED"/>
    <property type="match status" value="1"/>
</dbReference>
<evidence type="ECO:0000256" key="13">
    <source>
        <dbReference type="HAMAP-Rule" id="MF_00409"/>
    </source>
</evidence>
<proteinExistence type="inferred from homology"/>
<dbReference type="KEGG" id="rva:Rvan_1736"/>
<dbReference type="HOGENOM" id="CLU_038816_0_0_5"/>
<dbReference type="GO" id="GO:0009244">
    <property type="term" value="P:lipopolysaccharide core region biosynthetic process"/>
    <property type="evidence" value="ECO:0007669"/>
    <property type="project" value="TreeGrafter"/>
</dbReference>
<comment type="catalytic activity">
    <reaction evidence="13">
        <text>a lipid A disaccharide + ATP = a lipid IVA + ADP + H(+)</text>
        <dbReference type="Rhea" id="RHEA:67840"/>
        <dbReference type="ChEBI" id="CHEBI:15378"/>
        <dbReference type="ChEBI" id="CHEBI:30616"/>
        <dbReference type="ChEBI" id="CHEBI:176343"/>
        <dbReference type="ChEBI" id="CHEBI:176425"/>
        <dbReference type="ChEBI" id="CHEBI:456216"/>
        <dbReference type="EC" id="2.7.1.130"/>
    </reaction>
</comment>
<keyword evidence="16" id="KW-1185">Reference proteome</keyword>
<dbReference type="NCBIfam" id="TIGR00682">
    <property type="entry name" value="lpxK"/>
    <property type="match status" value="1"/>
</dbReference>
<gene>
    <name evidence="13" type="primary">lpxK</name>
    <name evidence="15" type="ordered locus">Rvan_1736</name>
</gene>
<dbReference type="GO" id="GO:0009029">
    <property type="term" value="F:lipid-A 4'-kinase activity"/>
    <property type="evidence" value="ECO:0007669"/>
    <property type="project" value="UniProtKB-UniRule"/>
</dbReference>
<name>E3HZ08_RHOVT</name>
<dbReference type="InterPro" id="IPR027417">
    <property type="entry name" value="P-loop_NTPase"/>
</dbReference>